<keyword evidence="4" id="KW-1185">Reference proteome</keyword>
<organism evidence="3 4">
    <name type="scientific">Stephanodiscus triporus</name>
    <dbReference type="NCBI Taxonomy" id="2934178"/>
    <lineage>
        <taxon>Eukaryota</taxon>
        <taxon>Sar</taxon>
        <taxon>Stramenopiles</taxon>
        <taxon>Ochrophyta</taxon>
        <taxon>Bacillariophyta</taxon>
        <taxon>Coscinodiscophyceae</taxon>
        <taxon>Thalassiosirophycidae</taxon>
        <taxon>Stephanodiscales</taxon>
        <taxon>Stephanodiscaceae</taxon>
        <taxon>Stephanodiscus</taxon>
    </lineage>
</organism>
<evidence type="ECO:0000256" key="2">
    <source>
        <dbReference type="SAM" id="Phobius"/>
    </source>
</evidence>
<keyword evidence="2" id="KW-0472">Membrane</keyword>
<comment type="caution">
    <text evidence="3">The sequence shown here is derived from an EMBL/GenBank/DDBJ whole genome shotgun (WGS) entry which is preliminary data.</text>
</comment>
<proteinExistence type="predicted"/>
<gene>
    <name evidence="3" type="ORF">ACHAW5_007170</name>
</gene>
<protein>
    <recommendedName>
        <fullName evidence="5">Sulfotransferase</fullName>
    </recommendedName>
</protein>
<accession>A0ABD3NYV6</accession>
<evidence type="ECO:0008006" key="5">
    <source>
        <dbReference type="Google" id="ProtNLM"/>
    </source>
</evidence>
<reference evidence="3 4" key="1">
    <citation type="submission" date="2024-10" db="EMBL/GenBank/DDBJ databases">
        <title>Updated reference genomes for cyclostephanoid diatoms.</title>
        <authorList>
            <person name="Roberts W.R."/>
            <person name="Alverson A.J."/>
        </authorList>
    </citation>
    <scope>NUCLEOTIDE SEQUENCE [LARGE SCALE GENOMIC DNA]</scope>
    <source>
        <strain evidence="3 4">AJA276-08</strain>
    </source>
</reference>
<sequence length="428" mass="49348">MVSNNEHGNMGKKICANEERVRRHLSFYSLSLLSILVILLGGESLLLTLSGRRGRGRVWKRSKDSGIAVTEYSNFPPDSMALSRDNYEEGATVAGIQRSKHPSRFEHSRQNSMHERSRPESMYERLWPGSRLPWWAVKVRPLRHFQPPRGNSTCFVHVGKTAGSSVGCALGFRLHCENEKQYLPGRLPKSATHAFHKDVYDCPDDSDFYLFVLRDPLERSRSAIAYGRPDIHYVSNKKRLWEQKQKIYVDCGFSSASELAMGLSENGRASEECKQRARDMLRGTTQYDGHMFYNYQYYFESIPRPNNILVIRSEHMTEDWNSIETRLGGTVRENITFPHQNSKPKEPWDSVLGEAERKLLCHELCVEIQYYKLILQHALNINETEYKSSMKDLHASCPHEAELQHCDFDTPNITQKLLESRGYSDHGQ</sequence>
<keyword evidence="2" id="KW-0812">Transmembrane</keyword>
<keyword evidence="2" id="KW-1133">Transmembrane helix</keyword>
<feature type="transmembrane region" description="Helical" evidence="2">
    <location>
        <begin position="27"/>
        <end position="51"/>
    </location>
</feature>
<evidence type="ECO:0000313" key="4">
    <source>
        <dbReference type="Proteomes" id="UP001530315"/>
    </source>
</evidence>
<name>A0ABD3NYV6_9STRA</name>
<dbReference type="EMBL" id="JALLAZ020001110">
    <property type="protein sequence ID" value="KAL3780524.1"/>
    <property type="molecule type" value="Genomic_DNA"/>
</dbReference>
<dbReference type="AlphaFoldDB" id="A0ABD3NYV6"/>
<evidence type="ECO:0000313" key="3">
    <source>
        <dbReference type="EMBL" id="KAL3780524.1"/>
    </source>
</evidence>
<evidence type="ECO:0000256" key="1">
    <source>
        <dbReference type="SAM" id="MobiDB-lite"/>
    </source>
</evidence>
<dbReference type="Proteomes" id="UP001530315">
    <property type="component" value="Unassembled WGS sequence"/>
</dbReference>
<feature type="region of interest" description="Disordered" evidence="1">
    <location>
        <begin position="99"/>
        <end position="118"/>
    </location>
</feature>
<feature type="compositionally biased region" description="Basic and acidic residues" evidence="1">
    <location>
        <begin position="103"/>
        <end position="118"/>
    </location>
</feature>